<proteinExistence type="predicted"/>
<protein>
    <submittedName>
        <fullName evidence="2">Uncharacterized protein</fullName>
    </submittedName>
</protein>
<name>A0ABQ3CPW0_9ACTN</name>
<feature type="region of interest" description="Disordered" evidence="1">
    <location>
        <begin position="1"/>
        <end position="24"/>
    </location>
</feature>
<evidence type="ECO:0000256" key="1">
    <source>
        <dbReference type="SAM" id="MobiDB-lite"/>
    </source>
</evidence>
<accession>A0ABQ3CPW0</accession>
<feature type="compositionally biased region" description="Basic and acidic residues" evidence="1">
    <location>
        <begin position="1"/>
        <end position="12"/>
    </location>
</feature>
<organism evidence="2 3">
    <name type="scientific">Streptomyces canarius</name>
    <dbReference type="NCBI Taxonomy" id="285453"/>
    <lineage>
        <taxon>Bacteria</taxon>
        <taxon>Bacillati</taxon>
        <taxon>Actinomycetota</taxon>
        <taxon>Actinomycetes</taxon>
        <taxon>Kitasatosporales</taxon>
        <taxon>Streptomycetaceae</taxon>
        <taxon>Streptomyces</taxon>
    </lineage>
</organism>
<sequence>MPGRGPESEARRAPGGGGVPDGGPVRVVAGLRAGRWLRVPCAGRGWVPDGGEGAARRTGVGCRMGAGAGGGLGPVPGGG</sequence>
<reference evidence="3" key="1">
    <citation type="journal article" date="2019" name="Int. J. Syst. Evol. Microbiol.">
        <title>The Global Catalogue of Microorganisms (GCM) 10K type strain sequencing project: providing services to taxonomists for standard genome sequencing and annotation.</title>
        <authorList>
            <consortium name="The Broad Institute Genomics Platform"/>
            <consortium name="The Broad Institute Genome Sequencing Center for Infectious Disease"/>
            <person name="Wu L."/>
            <person name="Ma J."/>
        </authorList>
    </citation>
    <scope>NUCLEOTIDE SEQUENCE [LARGE SCALE GENOMIC DNA]</scope>
    <source>
        <strain evidence="3">JCM 4733</strain>
    </source>
</reference>
<evidence type="ECO:0000313" key="2">
    <source>
        <dbReference type="EMBL" id="GHA30960.1"/>
    </source>
</evidence>
<keyword evidence="3" id="KW-1185">Reference proteome</keyword>
<evidence type="ECO:0000313" key="3">
    <source>
        <dbReference type="Proteomes" id="UP000653644"/>
    </source>
</evidence>
<comment type="caution">
    <text evidence="2">The sequence shown here is derived from an EMBL/GenBank/DDBJ whole genome shotgun (WGS) entry which is preliminary data.</text>
</comment>
<gene>
    <name evidence="2" type="ORF">GCM10010345_39870</name>
</gene>
<dbReference type="EMBL" id="BMVN01000012">
    <property type="protein sequence ID" value="GHA30960.1"/>
    <property type="molecule type" value="Genomic_DNA"/>
</dbReference>
<dbReference type="Proteomes" id="UP000653644">
    <property type="component" value="Unassembled WGS sequence"/>
</dbReference>